<accession>L0WD56</accession>
<evidence type="ECO:0000313" key="2">
    <source>
        <dbReference type="EMBL" id="EKF74901.1"/>
    </source>
</evidence>
<dbReference type="PATRIC" id="fig|1177179.3.peg.1348"/>
<dbReference type="STRING" id="1177179.A11A3_06705"/>
<dbReference type="Pfam" id="PF08241">
    <property type="entry name" value="Methyltransf_11"/>
    <property type="match status" value="1"/>
</dbReference>
<dbReference type="OrthoDB" id="6191410at2"/>
<organism evidence="2 3">
    <name type="scientific">Alcanivorax hongdengensis A-11-3</name>
    <dbReference type="NCBI Taxonomy" id="1177179"/>
    <lineage>
        <taxon>Bacteria</taxon>
        <taxon>Pseudomonadati</taxon>
        <taxon>Pseudomonadota</taxon>
        <taxon>Gammaproteobacteria</taxon>
        <taxon>Oceanospirillales</taxon>
        <taxon>Alcanivoracaceae</taxon>
        <taxon>Alcanivorax</taxon>
    </lineage>
</organism>
<keyword evidence="3" id="KW-1185">Reference proteome</keyword>
<dbReference type="GO" id="GO:0008757">
    <property type="term" value="F:S-adenosylmethionine-dependent methyltransferase activity"/>
    <property type="evidence" value="ECO:0007669"/>
    <property type="project" value="InterPro"/>
</dbReference>
<dbReference type="InterPro" id="IPR029063">
    <property type="entry name" value="SAM-dependent_MTases_sf"/>
</dbReference>
<dbReference type="RefSeq" id="WP_008928523.1">
    <property type="nucleotide sequence ID" value="NZ_AMRJ01000007.1"/>
</dbReference>
<sequence>MQLPPLNRVPFSAPPPDSAERFDAWLEEEPGQALLAEERDMLADWLPRQVGQRAVEVGCGRGRDMLSGIPLPWRTSVAAPGFEGAGIIGEPHQLPLAKASVDVMLLHHCLEFTRDPHRVLREAARTVAPGGALAVMGFHPVSALGLSRWLPGRPRPPWAGRYFTPGRTTDWLQVLGFEVDGMASGFYTVPFSALARGRLRLLAWLGHFLWPRHGGSYLLVARKRAGMMRPLPSRQRGARRPTVIPVPVARWRGVSRLDGGE</sequence>
<evidence type="ECO:0000313" key="3">
    <source>
        <dbReference type="Proteomes" id="UP000010164"/>
    </source>
</evidence>
<dbReference type="EMBL" id="AMRJ01000007">
    <property type="protein sequence ID" value="EKF74901.1"/>
    <property type="molecule type" value="Genomic_DNA"/>
</dbReference>
<feature type="domain" description="Methyltransferase type 11" evidence="1">
    <location>
        <begin position="88"/>
        <end position="134"/>
    </location>
</feature>
<dbReference type="Gene3D" id="3.40.50.150">
    <property type="entry name" value="Vaccinia Virus protein VP39"/>
    <property type="match status" value="1"/>
</dbReference>
<name>L0WD56_9GAMM</name>
<dbReference type="Proteomes" id="UP000010164">
    <property type="component" value="Unassembled WGS sequence"/>
</dbReference>
<dbReference type="AlphaFoldDB" id="L0WD56"/>
<dbReference type="eggNOG" id="COG2226">
    <property type="taxonomic scope" value="Bacteria"/>
</dbReference>
<proteinExistence type="predicted"/>
<gene>
    <name evidence="2" type="ORF">A11A3_06705</name>
</gene>
<evidence type="ECO:0000259" key="1">
    <source>
        <dbReference type="Pfam" id="PF08241"/>
    </source>
</evidence>
<dbReference type="SUPFAM" id="SSF53335">
    <property type="entry name" value="S-adenosyl-L-methionine-dependent methyltransferases"/>
    <property type="match status" value="1"/>
</dbReference>
<reference evidence="2 3" key="1">
    <citation type="journal article" date="2012" name="J. Bacteriol.">
        <title>Genome Sequence of the Alkane-Degrading Bacterium Alcanivorax hongdengensis Type Strain A-11-3.</title>
        <authorList>
            <person name="Lai Q."/>
            <person name="Shao Z."/>
        </authorList>
    </citation>
    <scope>NUCLEOTIDE SEQUENCE [LARGE SCALE GENOMIC DNA]</scope>
    <source>
        <strain evidence="2 3">A-11-3</strain>
    </source>
</reference>
<comment type="caution">
    <text evidence="2">The sequence shown here is derived from an EMBL/GenBank/DDBJ whole genome shotgun (WGS) entry which is preliminary data.</text>
</comment>
<protein>
    <recommendedName>
        <fullName evidence="1">Methyltransferase type 11 domain-containing protein</fullName>
    </recommendedName>
</protein>
<dbReference type="InterPro" id="IPR013216">
    <property type="entry name" value="Methyltransf_11"/>
</dbReference>